<reference evidence="12" key="1">
    <citation type="submission" date="2024-05" db="EMBL/GenBank/DDBJ databases">
        <title>Planctomycetes of the genus Singulisphaera possess chitinolytic capabilities.</title>
        <authorList>
            <person name="Ivanova A."/>
        </authorList>
    </citation>
    <scope>NUCLEOTIDE SEQUENCE</scope>
    <source>
        <strain evidence="12">Ch08T</strain>
    </source>
</reference>
<dbReference type="InterPro" id="IPR001789">
    <property type="entry name" value="Sig_transdc_resp-reg_receiver"/>
</dbReference>
<evidence type="ECO:0000256" key="8">
    <source>
        <dbReference type="PROSITE-ProRule" id="PRU00169"/>
    </source>
</evidence>
<accession>A0AAU7CP16</accession>
<evidence type="ECO:0000313" key="12">
    <source>
        <dbReference type="EMBL" id="XBH06346.1"/>
    </source>
</evidence>
<dbReference type="Gene3D" id="1.10.10.10">
    <property type="entry name" value="Winged helix-like DNA-binding domain superfamily/Winged helix DNA-binding domain"/>
    <property type="match status" value="1"/>
</dbReference>
<evidence type="ECO:0000259" key="10">
    <source>
        <dbReference type="PROSITE" id="PS50110"/>
    </source>
</evidence>
<dbReference type="GO" id="GO:0005829">
    <property type="term" value="C:cytosol"/>
    <property type="evidence" value="ECO:0007669"/>
    <property type="project" value="TreeGrafter"/>
</dbReference>
<dbReference type="PANTHER" id="PTHR48111">
    <property type="entry name" value="REGULATOR OF RPOS"/>
    <property type="match status" value="1"/>
</dbReference>
<dbReference type="InterPro" id="IPR016032">
    <property type="entry name" value="Sig_transdc_resp-reg_C-effctor"/>
</dbReference>
<feature type="domain" description="OmpR/PhoB-type" evidence="11">
    <location>
        <begin position="158"/>
        <end position="254"/>
    </location>
</feature>
<dbReference type="GO" id="GO:0032993">
    <property type="term" value="C:protein-DNA complex"/>
    <property type="evidence" value="ECO:0007669"/>
    <property type="project" value="TreeGrafter"/>
</dbReference>
<dbReference type="GO" id="GO:0006355">
    <property type="term" value="P:regulation of DNA-templated transcription"/>
    <property type="evidence" value="ECO:0007669"/>
    <property type="project" value="InterPro"/>
</dbReference>
<organism evidence="12">
    <name type="scientific">Singulisphaera sp. Ch08</name>
    <dbReference type="NCBI Taxonomy" id="3120278"/>
    <lineage>
        <taxon>Bacteria</taxon>
        <taxon>Pseudomonadati</taxon>
        <taxon>Planctomycetota</taxon>
        <taxon>Planctomycetia</taxon>
        <taxon>Isosphaerales</taxon>
        <taxon>Isosphaeraceae</taxon>
        <taxon>Singulisphaera</taxon>
    </lineage>
</organism>
<evidence type="ECO:0000256" key="5">
    <source>
        <dbReference type="ARBA" id="ARBA00023015"/>
    </source>
</evidence>
<dbReference type="CDD" id="cd00383">
    <property type="entry name" value="trans_reg_C"/>
    <property type="match status" value="1"/>
</dbReference>
<evidence type="ECO:0000259" key="11">
    <source>
        <dbReference type="PROSITE" id="PS51755"/>
    </source>
</evidence>
<evidence type="ECO:0000256" key="4">
    <source>
        <dbReference type="ARBA" id="ARBA00023012"/>
    </source>
</evidence>
<protein>
    <submittedName>
        <fullName evidence="12">Response regulator transcription factor</fullName>
    </submittedName>
</protein>
<dbReference type="InterPro" id="IPR011006">
    <property type="entry name" value="CheY-like_superfamily"/>
</dbReference>
<dbReference type="Gene3D" id="3.40.50.2300">
    <property type="match status" value="1"/>
</dbReference>
<dbReference type="EMBL" id="CP155447">
    <property type="protein sequence ID" value="XBH06346.1"/>
    <property type="molecule type" value="Genomic_DNA"/>
</dbReference>
<evidence type="ECO:0000256" key="2">
    <source>
        <dbReference type="ARBA" id="ARBA00022490"/>
    </source>
</evidence>
<dbReference type="AlphaFoldDB" id="A0AAU7CP16"/>
<dbReference type="SMART" id="SM00448">
    <property type="entry name" value="REC"/>
    <property type="match status" value="1"/>
</dbReference>
<dbReference type="SUPFAM" id="SSF46894">
    <property type="entry name" value="C-terminal effector domain of the bipartite response regulators"/>
    <property type="match status" value="1"/>
</dbReference>
<gene>
    <name evidence="12" type="ORF">V5E97_10005</name>
</gene>
<dbReference type="GO" id="GO:0000976">
    <property type="term" value="F:transcription cis-regulatory region binding"/>
    <property type="evidence" value="ECO:0007669"/>
    <property type="project" value="TreeGrafter"/>
</dbReference>
<dbReference type="PROSITE" id="PS50110">
    <property type="entry name" value="RESPONSE_REGULATORY"/>
    <property type="match status" value="1"/>
</dbReference>
<dbReference type="SUPFAM" id="SSF52172">
    <property type="entry name" value="CheY-like"/>
    <property type="match status" value="1"/>
</dbReference>
<keyword evidence="5" id="KW-0805">Transcription regulation</keyword>
<name>A0AAU7CP16_9BACT</name>
<keyword evidence="4" id="KW-0902">Two-component regulatory system</keyword>
<dbReference type="InterPro" id="IPR036388">
    <property type="entry name" value="WH-like_DNA-bd_sf"/>
</dbReference>
<comment type="subcellular location">
    <subcellularLocation>
        <location evidence="1">Cytoplasm</location>
    </subcellularLocation>
</comment>
<evidence type="ECO:0000256" key="6">
    <source>
        <dbReference type="ARBA" id="ARBA00023125"/>
    </source>
</evidence>
<dbReference type="PROSITE" id="PS51755">
    <property type="entry name" value="OMPR_PHOB"/>
    <property type="match status" value="1"/>
</dbReference>
<keyword evidence="7" id="KW-0804">Transcription</keyword>
<evidence type="ECO:0000256" key="3">
    <source>
        <dbReference type="ARBA" id="ARBA00022553"/>
    </source>
</evidence>
<dbReference type="Pfam" id="PF00072">
    <property type="entry name" value="Response_reg"/>
    <property type="match status" value="1"/>
</dbReference>
<dbReference type="RefSeq" id="WP_406699197.1">
    <property type="nucleotide sequence ID" value="NZ_CP155447.1"/>
</dbReference>
<dbReference type="SMART" id="SM00862">
    <property type="entry name" value="Trans_reg_C"/>
    <property type="match status" value="1"/>
</dbReference>
<keyword evidence="3 8" id="KW-0597">Phosphoprotein</keyword>
<dbReference type="Pfam" id="PF00486">
    <property type="entry name" value="Trans_reg_C"/>
    <property type="match status" value="1"/>
</dbReference>
<evidence type="ECO:0000256" key="1">
    <source>
        <dbReference type="ARBA" id="ARBA00004496"/>
    </source>
</evidence>
<evidence type="ECO:0000256" key="9">
    <source>
        <dbReference type="PROSITE-ProRule" id="PRU01091"/>
    </source>
</evidence>
<feature type="modified residue" description="4-aspartylphosphate" evidence="8">
    <location>
        <position position="83"/>
    </location>
</feature>
<keyword evidence="6 9" id="KW-0238">DNA-binding</keyword>
<dbReference type="GO" id="GO:0000156">
    <property type="term" value="F:phosphorelay response regulator activity"/>
    <property type="evidence" value="ECO:0007669"/>
    <property type="project" value="TreeGrafter"/>
</dbReference>
<feature type="DNA-binding region" description="OmpR/PhoB-type" evidence="9">
    <location>
        <begin position="158"/>
        <end position="254"/>
    </location>
</feature>
<feature type="domain" description="Response regulatory" evidence="10">
    <location>
        <begin position="34"/>
        <end position="147"/>
    </location>
</feature>
<proteinExistence type="predicted"/>
<dbReference type="InterPro" id="IPR039420">
    <property type="entry name" value="WalR-like"/>
</dbReference>
<sequence>MNAQESFPLLQGAQTMIMPGDDAAPVKSAAGSVSILLIDDDVELCGLMQKFFARHGMSVEIVHNSHRGLARALTGAHDLVLLDVMMPNLDGFELLGQVRHRSQIPVIMLTARTAQADRILGLNAGADDYLPKPFGPEELLARIRAVLRRMDNTRHSEVESLVVGPIRLIPGAREVHCEGRVVGLTSIEFDVLEQLVRLAGRVLSRDALTTALHQRRATPFDRSIDVHISHIRKKLKRHGDRIRTVRGIGYLFCSEAEGDGEGEVER</sequence>
<evidence type="ECO:0000256" key="7">
    <source>
        <dbReference type="ARBA" id="ARBA00023163"/>
    </source>
</evidence>
<dbReference type="PANTHER" id="PTHR48111:SF39">
    <property type="entry name" value="TRANSCRIPTIONAL REGULATORY PROTEIN CPXR"/>
    <property type="match status" value="1"/>
</dbReference>
<dbReference type="InterPro" id="IPR001867">
    <property type="entry name" value="OmpR/PhoB-type_DNA-bd"/>
</dbReference>
<keyword evidence="2" id="KW-0963">Cytoplasm</keyword>
<dbReference type="Gene3D" id="6.10.250.690">
    <property type="match status" value="1"/>
</dbReference>